<evidence type="ECO:0000259" key="3">
    <source>
        <dbReference type="SMART" id="SM00644"/>
    </source>
</evidence>
<dbReference type="Gene3D" id="3.40.80.10">
    <property type="entry name" value="Peptidoglycan recognition protein-like"/>
    <property type="match status" value="1"/>
</dbReference>
<dbReference type="Gene3D" id="2.60.120.260">
    <property type="entry name" value="Galactose-binding domain-like"/>
    <property type="match status" value="1"/>
</dbReference>
<dbReference type="SUPFAM" id="SSF55846">
    <property type="entry name" value="N-acetylmuramoyl-L-alanine amidase-like"/>
    <property type="match status" value="1"/>
</dbReference>
<accession>A0A1Q4VDK8</accession>
<dbReference type="CDD" id="cd06583">
    <property type="entry name" value="PGRP"/>
    <property type="match status" value="1"/>
</dbReference>
<feature type="compositionally biased region" description="Low complexity" evidence="2">
    <location>
        <begin position="187"/>
        <end position="197"/>
    </location>
</feature>
<sequence>MRSQRKLWITAAVATATVAGVLTVQGLEDTSGQGGDPVDAKAEPVETDVHRAALKRSGDGRSASLGQRKTDPFSMLGVTWTDPDTKVEGTIEVRTRAAASGAWTPWVPVDTEAESRNESGQRAGLRGASEPRWVGASDGVEVRVAAADSARAGLPEGLRLDMIDPGEGAGDRASVNTAGGPAKNKTAGSQAAGAGSSVDRASAGVSASDGHNEDTSRADGDTATTALTAMEPAAFSVAGEAEGQVSTESPSTPVAEPSTPAVPSEATPSTLEPTPAQSSPSAPAPGTSEPGTSSPSPSSDPSTAPASTPTSPVSPSQTASPTPSVPSSPGTPTSSGPTTPPAPPSTAPKPPITSRVGWQADESLSSEGPEYNPDVKAVFVHHTAQTSNYSCVDSAKIMRGLHTYHVQSEGWKDLGYNFVVDKCGTVFEGRKGGTDLPVLGAHTYGFNRESAGIAVIGSYDTAAAPSAALTSVARVAAWKLGQYQADPNGTVKLKAGANGGNFKGVKFTSGSSYPFDRISGHRDGFNTICPGGQLYGQLPTIRSYAGGTVGGLAIKSVAGAGKSGSTYYAKDAVTVAWTATTPSAFVKGYELLVDGRAVATASGTASSAKATLPVGTRKVQVRATHISGRTTVTSAASVTVEKTVPTFSTKPKLALRGGTVNTAAVPVTLSWKAADTAALKEVRLTAPTAKTYGPTTTSASHTAKSGSATTWAMTAHDQAGNTASASVSGTPVILQETSAKKTGTWSAKSSSSYLGGKSSSSSAKNASLTWTFTGRSAALVVSRAATSGQMDVFVDGRLAKTVDLKSSTTKYRDAIWTQSWSSSTKHTVKIVVKGTSGRPAITTDGLVYLK</sequence>
<feature type="domain" description="N-acetylmuramoyl-L-alanine amidase" evidence="3">
    <location>
        <begin position="366"/>
        <end position="531"/>
    </location>
</feature>
<dbReference type="SMART" id="SM00701">
    <property type="entry name" value="PGRP"/>
    <property type="match status" value="1"/>
</dbReference>
<feature type="region of interest" description="Disordered" evidence="2">
    <location>
        <begin position="158"/>
        <end position="219"/>
    </location>
</feature>
<dbReference type="PANTHER" id="PTHR11022:SF41">
    <property type="entry name" value="PEPTIDOGLYCAN-RECOGNITION PROTEIN LC-RELATED"/>
    <property type="match status" value="1"/>
</dbReference>
<dbReference type="EMBL" id="LFBV01000001">
    <property type="protein sequence ID" value="OKH95926.1"/>
    <property type="molecule type" value="Genomic_DNA"/>
</dbReference>
<evidence type="ECO:0000259" key="4">
    <source>
        <dbReference type="SMART" id="SM00701"/>
    </source>
</evidence>
<dbReference type="Proteomes" id="UP000186455">
    <property type="component" value="Unassembled WGS sequence"/>
</dbReference>
<dbReference type="InterPro" id="IPR036505">
    <property type="entry name" value="Amidase/PGRP_sf"/>
</dbReference>
<dbReference type="Pfam" id="PF01510">
    <property type="entry name" value="Amidase_2"/>
    <property type="match status" value="1"/>
</dbReference>
<dbReference type="GO" id="GO:0008270">
    <property type="term" value="F:zinc ion binding"/>
    <property type="evidence" value="ECO:0007669"/>
    <property type="project" value="InterPro"/>
</dbReference>
<comment type="caution">
    <text evidence="5">The sequence shown here is derived from an EMBL/GenBank/DDBJ whole genome shotgun (WGS) entry which is preliminary data.</text>
</comment>
<protein>
    <submittedName>
        <fullName evidence="5">N-acetylmuramoyl-L-alanine amidase</fullName>
    </submittedName>
</protein>
<dbReference type="InterPro" id="IPR015510">
    <property type="entry name" value="PGRP"/>
</dbReference>
<dbReference type="GO" id="GO:0008745">
    <property type="term" value="F:N-acetylmuramoyl-L-alanine amidase activity"/>
    <property type="evidence" value="ECO:0007669"/>
    <property type="project" value="InterPro"/>
</dbReference>
<feature type="compositionally biased region" description="Basic and acidic residues" evidence="2">
    <location>
        <begin position="210"/>
        <end position="219"/>
    </location>
</feature>
<dbReference type="SMART" id="SM00644">
    <property type="entry name" value="Ami_2"/>
    <property type="match status" value="1"/>
</dbReference>
<dbReference type="PANTHER" id="PTHR11022">
    <property type="entry name" value="PEPTIDOGLYCAN RECOGNITION PROTEIN"/>
    <property type="match status" value="1"/>
</dbReference>
<dbReference type="Gene3D" id="2.60.40.10">
    <property type="entry name" value="Immunoglobulins"/>
    <property type="match status" value="1"/>
</dbReference>
<dbReference type="RefSeq" id="WP_073783672.1">
    <property type="nucleotide sequence ID" value="NZ_LFBV01000001.1"/>
</dbReference>
<dbReference type="STRING" id="1048205.AB852_04240"/>
<dbReference type="GO" id="GO:0009253">
    <property type="term" value="P:peptidoglycan catabolic process"/>
    <property type="evidence" value="ECO:0007669"/>
    <property type="project" value="InterPro"/>
</dbReference>
<dbReference type="InterPro" id="IPR013783">
    <property type="entry name" value="Ig-like_fold"/>
</dbReference>
<proteinExistence type="inferred from homology"/>
<evidence type="ECO:0000313" key="6">
    <source>
        <dbReference type="Proteomes" id="UP000186455"/>
    </source>
</evidence>
<dbReference type="AlphaFoldDB" id="A0A1Q4VDK8"/>
<reference evidence="5 6" key="1">
    <citation type="submission" date="2015-06" db="EMBL/GenBank/DDBJ databases">
        <title>Cloning and characterization of the uncialamcin biosynthetic gene cluster.</title>
        <authorList>
            <person name="Yan X."/>
            <person name="Huang T."/>
            <person name="Ge H."/>
            <person name="Shen B."/>
        </authorList>
    </citation>
    <scope>NUCLEOTIDE SEQUENCE [LARGE SCALE GENOMIC DNA]</scope>
    <source>
        <strain evidence="5 6">DCA2648</strain>
    </source>
</reference>
<organism evidence="5 6">
    <name type="scientific">Streptomyces uncialis</name>
    <dbReference type="NCBI Taxonomy" id="1048205"/>
    <lineage>
        <taxon>Bacteria</taxon>
        <taxon>Bacillati</taxon>
        <taxon>Actinomycetota</taxon>
        <taxon>Actinomycetes</taxon>
        <taxon>Kitasatosporales</taxon>
        <taxon>Streptomycetaceae</taxon>
        <taxon>Streptomyces</taxon>
    </lineage>
</organism>
<name>A0A1Q4VDK8_9ACTN</name>
<evidence type="ECO:0000256" key="1">
    <source>
        <dbReference type="ARBA" id="ARBA00007553"/>
    </source>
</evidence>
<evidence type="ECO:0000256" key="2">
    <source>
        <dbReference type="SAM" id="MobiDB-lite"/>
    </source>
</evidence>
<dbReference type="InterPro" id="IPR006619">
    <property type="entry name" value="PGRP_domain_met/bac"/>
</dbReference>
<gene>
    <name evidence="5" type="ORF">AB852_04240</name>
</gene>
<feature type="domain" description="Peptidoglycan recognition protein family" evidence="4">
    <location>
        <begin position="350"/>
        <end position="498"/>
    </location>
</feature>
<comment type="similarity">
    <text evidence="1">Belongs to the N-acetylmuramoyl-L-alanine amidase 2 family.</text>
</comment>
<evidence type="ECO:0000313" key="5">
    <source>
        <dbReference type="EMBL" id="OKH95926.1"/>
    </source>
</evidence>
<feature type="compositionally biased region" description="Low complexity" evidence="2">
    <location>
        <begin position="272"/>
        <end position="337"/>
    </location>
</feature>
<keyword evidence="6" id="KW-1185">Reference proteome</keyword>
<dbReference type="GO" id="GO:0005975">
    <property type="term" value="P:carbohydrate metabolic process"/>
    <property type="evidence" value="ECO:0007669"/>
    <property type="project" value="UniProtKB-ARBA"/>
</dbReference>
<feature type="region of interest" description="Disordered" evidence="2">
    <location>
        <begin position="238"/>
        <end position="355"/>
    </location>
</feature>
<dbReference type="InterPro" id="IPR002502">
    <property type="entry name" value="Amidase_domain"/>
</dbReference>
<feature type="compositionally biased region" description="Pro residues" evidence="2">
    <location>
        <begin position="338"/>
        <end position="351"/>
    </location>
</feature>